<proteinExistence type="predicted"/>
<sequence>MRSRDLDAPLDPELGASVLAAAGGARFGAVLLGSARRLDAVEEVFAYRVSADAAPQALLSCGDREDAQERARGYAQRYYRLDPLNRGDAGQARGFVRVVRAAQIPAGDYRDTCFRRPAFADKVCFGWQRGDERLVLNFYRGPHARGEPARALAALGSLAMAALSRREPPPPAPDPLARLEARLRAAYPALSARERQIVARTLSGRSAAQIGAELAIGAASVLTYRQRAYRRCGHAGAGEFLAALLD</sequence>
<dbReference type="AlphaFoldDB" id="A0A0S2DQ78"/>
<protein>
    <submittedName>
        <fullName evidence="1">Transcriptional regulator, LuxR family</fullName>
    </submittedName>
</protein>
<dbReference type="SMART" id="SM00421">
    <property type="entry name" value="HTH_LUXR"/>
    <property type="match status" value="1"/>
</dbReference>
<dbReference type="Proteomes" id="UP000061569">
    <property type="component" value="Chromosome"/>
</dbReference>
<dbReference type="Gene3D" id="1.10.10.10">
    <property type="entry name" value="Winged helix-like DNA-binding domain superfamily/Winged helix DNA-binding domain"/>
    <property type="match status" value="1"/>
</dbReference>
<accession>A0A0S2DQ78</accession>
<dbReference type="GO" id="GO:0003677">
    <property type="term" value="F:DNA binding"/>
    <property type="evidence" value="ECO:0007669"/>
    <property type="project" value="InterPro"/>
</dbReference>
<dbReference type="InterPro" id="IPR016032">
    <property type="entry name" value="Sig_transdc_resp-reg_C-effctor"/>
</dbReference>
<reference evidence="1 2" key="1">
    <citation type="submission" date="2015-11" db="EMBL/GenBank/DDBJ databases">
        <title>Genome sequences of Lysobacter enzymogenes strain C3 and Lysobacter antibioticus ATCC 29479.</title>
        <authorList>
            <person name="Kobayashi D.Y."/>
        </authorList>
    </citation>
    <scope>NUCLEOTIDE SEQUENCE [LARGE SCALE GENOMIC DNA]</scope>
    <source>
        <strain evidence="1 2">C3</strain>
    </source>
</reference>
<dbReference type="KEGG" id="lez:GLE_5302"/>
<dbReference type="EMBL" id="CP013140">
    <property type="protein sequence ID" value="ALN60643.1"/>
    <property type="molecule type" value="Genomic_DNA"/>
</dbReference>
<name>A0A0S2DQ78_LYSEN</name>
<dbReference type="STRING" id="69.GLE_5302"/>
<dbReference type="SUPFAM" id="SSF46894">
    <property type="entry name" value="C-terminal effector domain of the bipartite response regulators"/>
    <property type="match status" value="1"/>
</dbReference>
<evidence type="ECO:0000313" key="2">
    <source>
        <dbReference type="Proteomes" id="UP000061569"/>
    </source>
</evidence>
<dbReference type="GO" id="GO:0006355">
    <property type="term" value="P:regulation of DNA-templated transcription"/>
    <property type="evidence" value="ECO:0007669"/>
    <property type="project" value="InterPro"/>
</dbReference>
<organism evidence="1 2">
    <name type="scientific">Lysobacter enzymogenes</name>
    <dbReference type="NCBI Taxonomy" id="69"/>
    <lineage>
        <taxon>Bacteria</taxon>
        <taxon>Pseudomonadati</taxon>
        <taxon>Pseudomonadota</taxon>
        <taxon>Gammaproteobacteria</taxon>
        <taxon>Lysobacterales</taxon>
        <taxon>Lysobacteraceae</taxon>
        <taxon>Lysobacter</taxon>
    </lineage>
</organism>
<evidence type="ECO:0000313" key="1">
    <source>
        <dbReference type="EMBL" id="ALN60643.1"/>
    </source>
</evidence>
<dbReference type="PROSITE" id="PS00622">
    <property type="entry name" value="HTH_LUXR_1"/>
    <property type="match status" value="1"/>
</dbReference>
<gene>
    <name evidence="1" type="ORF">GLE_5302</name>
</gene>
<dbReference type="Pfam" id="PF00196">
    <property type="entry name" value="GerE"/>
    <property type="match status" value="1"/>
</dbReference>
<dbReference type="PATRIC" id="fig|69.6.peg.5220"/>
<dbReference type="InterPro" id="IPR036388">
    <property type="entry name" value="WH-like_DNA-bd_sf"/>
</dbReference>
<dbReference type="InterPro" id="IPR000792">
    <property type="entry name" value="Tscrpt_reg_LuxR_C"/>
</dbReference>